<gene>
    <name evidence="4" type="ORF">GCM10009763_13190</name>
</gene>
<keyword evidence="2" id="KW-0472">Membrane</keyword>
<proteinExistence type="predicted"/>
<name>A0ABN2CZE0_9MICO</name>
<evidence type="ECO:0000313" key="4">
    <source>
        <dbReference type="EMBL" id="GAA1566173.1"/>
    </source>
</evidence>
<evidence type="ECO:0000256" key="2">
    <source>
        <dbReference type="SAM" id="Phobius"/>
    </source>
</evidence>
<dbReference type="SUPFAM" id="SSF81296">
    <property type="entry name" value="E set domains"/>
    <property type="match status" value="1"/>
</dbReference>
<organism evidence="4 5">
    <name type="scientific">Dermacoccus profundi</name>
    <dbReference type="NCBI Taxonomy" id="322602"/>
    <lineage>
        <taxon>Bacteria</taxon>
        <taxon>Bacillati</taxon>
        <taxon>Actinomycetota</taxon>
        <taxon>Actinomycetes</taxon>
        <taxon>Micrococcales</taxon>
        <taxon>Dermacoccaceae</taxon>
        <taxon>Dermacoccus</taxon>
    </lineage>
</organism>
<dbReference type="InterPro" id="IPR000572">
    <property type="entry name" value="OxRdtase_Mopterin-bd_dom"/>
</dbReference>
<keyword evidence="2" id="KW-1133">Transmembrane helix</keyword>
<dbReference type="InterPro" id="IPR014756">
    <property type="entry name" value="Ig_E-set"/>
</dbReference>
<dbReference type="Gene3D" id="3.90.420.10">
    <property type="entry name" value="Oxidoreductase, molybdopterin-binding domain"/>
    <property type="match status" value="1"/>
</dbReference>
<evidence type="ECO:0000313" key="5">
    <source>
        <dbReference type="Proteomes" id="UP001500350"/>
    </source>
</evidence>
<reference evidence="4 5" key="1">
    <citation type="journal article" date="2019" name="Int. J. Syst. Evol. Microbiol.">
        <title>The Global Catalogue of Microorganisms (GCM) 10K type strain sequencing project: providing services to taxonomists for standard genome sequencing and annotation.</title>
        <authorList>
            <consortium name="The Broad Institute Genomics Platform"/>
            <consortium name="The Broad Institute Genome Sequencing Center for Infectious Disease"/>
            <person name="Wu L."/>
            <person name="Ma J."/>
        </authorList>
    </citation>
    <scope>NUCLEOTIDE SEQUENCE [LARGE SCALE GENOMIC DNA]</scope>
    <source>
        <strain evidence="4 5">JCM 14589</strain>
    </source>
</reference>
<feature type="region of interest" description="Disordered" evidence="1">
    <location>
        <begin position="488"/>
        <end position="508"/>
    </location>
</feature>
<evidence type="ECO:0000256" key="1">
    <source>
        <dbReference type="SAM" id="MobiDB-lite"/>
    </source>
</evidence>
<feature type="transmembrane region" description="Helical" evidence="2">
    <location>
        <begin position="163"/>
        <end position="181"/>
    </location>
</feature>
<dbReference type="Gene3D" id="2.60.40.650">
    <property type="match status" value="1"/>
</dbReference>
<keyword evidence="2" id="KW-0812">Transmembrane</keyword>
<feature type="transmembrane region" description="Helical" evidence="2">
    <location>
        <begin position="120"/>
        <end position="142"/>
    </location>
</feature>
<dbReference type="Proteomes" id="UP001500350">
    <property type="component" value="Unassembled WGS sequence"/>
</dbReference>
<protein>
    <submittedName>
        <fullName evidence="4">Sulfite oxidase</fullName>
    </submittedName>
</protein>
<dbReference type="PANTHER" id="PTHR19372:SF7">
    <property type="entry name" value="SULFITE OXIDASE, MITOCHONDRIAL"/>
    <property type="match status" value="1"/>
</dbReference>
<comment type="caution">
    <text evidence="4">The sequence shown here is derived from an EMBL/GenBank/DDBJ whole genome shotgun (WGS) entry which is preliminary data.</text>
</comment>
<sequence>MTAAHLGKGQAAFVGLASTIAGAGAGPLVAAITGPSYSPPFAVGSAVVDAAPTWLKNFAVSTFGTADKPVLLASVALVTGLLGALAGLLARTRLVRGVALLGVLVALAGLAAWARPGGGVFAVIPSLATAFVGVGSFVAVMSSASGSSSIAPGVASGDVTRRTMLSAGALAGLGAVAAGMGQKIGSQVTQMVRALPRPSRSLPAMPAGLERTVKGVTPLVTPNSNFYRIDTALVVPNVDAGGWRLVIDGDVEEELEFTYDDILAMPLVEADVTLTCVSNEVGGEYAGGARWLGVPVRDLLAKARPRSGADQVLSVSDDGWTCSTPIEAFQDKNRQALLAVGMNGEPLPREHGFPARLVTPGLYGYVGATKWVTKLTVTTYAEHRAYWTDRGWSEKGPIKPSARIDTPRAGRTIDAGRLAIGGVAWAQHQGIVGVEVQIDDGEWQTAKLGPNVGIDYWRQWWLSWDAPKGQHTIKARCRYADGKVQTSQEAEVTPDGSSGWHTVSVGVR</sequence>
<feature type="domain" description="Oxidoreductase molybdopterin-binding" evidence="3">
    <location>
        <begin position="234"/>
        <end position="386"/>
    </location>
</feature>
<dbReference type="EMBL" id="BAAANW010000010">
    <property type="protein sequence ID" value="GAA1566173.1"/>
    <property type="molecule type" value="Genomic_DNA"/>
</dbReference>
<feature type="compositionally biased region" description="Polar residues" evidence="1">
    <location>
        <begin position="488"/>
        <end position="501"/>
    </location>
</feature>
<dbReference type="PANTHER" id="PTHR19372">
    <property type="entry name" value="SULFITE REDUCTASE"/>
    <property type="match status" value="1"/>
</dbReference>
<evidence type="ECO:0000259" key="3">
    <source>
        <dbReference type="Pfam" id="PF00174"/>
    </source>
</evidence>
<keyword evidence="5" id="KW-1185">Reference proteome</keyword>
<accession>A0ABN2CZE0</accession>
<dbReference type="SUPFAM" id="SSF56524">
    <property type="entry name" value="Oxidoreductase molybdopterin-binding domain"/>
    <property type="match status" value="1"/>
</dbReference>
<dbReference type="InterPro" id="IPR036374">
    <property type="entry name" value="OxRdtase_Mopterin-bd_sf"/>
</dbReference>
<feature type="transmembrane region" description="Helical" evidence="2">
    <location>
        <begin position="97"/>
        <end position="114"/>
    </location>
</feature>
<dbReference type="Pfam" id="PF00174">
    <property type="entry name" value="Oxidored_molyb"/>
    <property type="match status" value="1"/>
</dbReference>
<feature type="transmembrane region" description="Helical" evidence="2">
    <location>
        <begin position="70"/>
        <end position="90"/>
    </location>
</feature>
<dbReference type="RefSeq" id="WP_346026985.1">
    <property type="nucleotide sequence ID" value="NZ_BAAANW010000010.1"/>
</dbReference>